<gene>
    <name evidence="2" type="ORF">N7530_008381</name>
</gene>
<reference evidence="2" key="1">
    <citation type="submission" date="2022-12" db="EMBL/GenBank/DDBJ databases">
        <authorList>
            <person name="Petersen C."/>
        </authorList>
    </citation>
    <scope>NUCLEOTIDE SEQUENCE</scope>
    <source>
        <strain evidence="2">IBT 17660</strain>
    </source>
</reference>
<organism evidence="2 3">
    <name type="scientific">Penicillium desertorum</name>
    <dbReference type="NCBI Taxonomy" id="1303715"/>
    <lineage>
        <taxon>Eukaryota</taxon>
        <taxon>Fungi</taxon>
        <taxon>Dikarya</taxon>
        <taxon>Ascomycota</taxon>
        <taxon>Pezizomycotina</taxon>
        <taxon>Eurotiomycetes</taxon>
        <taxon>Eurotiomycetidae</taxon>
        <taxon>Eurotiales</taxon>
        <taxon>Aspergillaceae</taxon>
        <taxon>Penicillium</taxon>
    </lineage>
</organism>
<evidence type="ECO:0000259" key="1">
    <source>
        <dbReference type="Pfam" id="PF08240"/>
    </source>
</evidence>
<dbReference type="OrthoDB" id="48317at2759"/>
<keyword evidence="3" id="KW-1185">Reference proteome</keyword>
<dbReference type="Gene3D" id="3.90.180.10">
    <property type="entry name" value="Medium-chain alcohol dehydrogenases, catalytic domain"/>
    <property type="match status" value="1"/>
</dbReference>
<name>A0A9X0BKX8_9EURO</name>
<dbReference type="InterPro" id="IPR013154">
    <property type="entry name" value="ADH-like_N"/>
</dbReference>
<dbReference type="SUPFAM" id="SSF50129">
    <property type="entry name" value="GroES-like"/>
    <property type="match status" value="1"/>
</dbReference>
<accession>A0A9X0BKX8</accession>
<evidence type="ECO:0000313" key="2">
    <source>
        <dbReference type="EMBL" id="KAJ5471024.1"/>
    </source>
</evidence>
<evidence type="ECO:0000313" key="3">
    <source>
        <dbReference type="Proteomes" id="UP001147760"/>
    </source>
</evidence>
<dbReference type="Pfam" id="PF08240">
    <property type="entry name" value="ADH_N"/>
    <property type="match status" value="1"/>
</dbReference>
<dbReference type="EMBL" id="JAPWDO010000005">
    <property type="protein sequence ID" value="KAJ5471024.1"/>
    <property type="molecule type" value="Genomic_DNA"/>
</dbReference>
<proteinExistence type="predicted"/>
<protein>
    <submittedName>
        <fullName evidence="2">Oxidoreductasezinc-binding dehydrogenase family superfamily</fullName>
    </submittedName>
</protein>
<comment type="caution">
    <text evidence="2">The sequence shown here is derived from an EMBL/GenBank/DDBJ whole genome shotgun (WGS) entry which is preliminary data.</text>
</comment>
<dbReference type="AlphaFoldDB" id="A0A9X0BKX8"/>
<feature type="domain" description="Alcohol dehydrogenase-like N-terminal" evidence="1">
    <location>
        <begin position="8"/>
        <end position="42"/>
    </location>
</feature>
<dbReference type="Proteomes" id="UP001147760">
    <property type="component" value="Unassembled WGS sequence"/>
</dbReference>
<reference evidence="2" key="2">
    <citation type="journal article" date="2023" name="IMA Fungus">
        <title>Comparative genomic study of the Penicillium genus elucidates a diverse pangenome and 15 lateral gene transfer events.</title>
        <authorList>
            <person name="Petersen C."/>
            <person name="Sorensen T."/>
            <person name="Nielsen M.R."/>
            <person name="Sondergaard T.E."/>
            <person name="Sorensen J.L."/>
            <person name="Fitzpatrick D.A."/>
            <person name="Frisvad J.C."/>
            <person name="Nielsen K.L."/>
        </authorList>
    </citation>
    <scope>NUCLEOTIDE SEQUENCE</scope>
    <source>
        <strain evidence="2">IBT 17660</strain>
    </source>
</reference>
<dbReference type="InterPro" id="IPR011032">
    <property type="entry name" value="GroES-like_sf"/>
</dbReference>
<sequence>MVQDIPLPFIKYPLILGEDVTGTVERVGSTATPKFQPGDRVFGLALGAAVANLEQSAF</sequence>